<dbReference type="SUPFAM" id="SSF54909">
    <property type="entry name" value="Dimeric alpha+beta barrel"/>
    <property type="match status" value="1"/>
</dbReference>
<dbReference type="RefSeq" id="WP_117230982.1">
    <property type="nucleotide sequence ID" value="NZ_CP061725.1"/>
</dbReference>
<sequence length="104" mass="10993">MDQPPANSLVLVHAGPAWDRSRPLAAQRNAAAHMAWIQRQVDAGTAVVAGPIWRPDERPSGDLIGALVLALPPGPAADLVATDPAVVGGQLTMTTHPYHRIEPR</sequence>
<reference evidence="1 2" key="1">
    <citation type="submission" date="2018-08" db="EMBL/GenBank/DDBJ databases">
        <title>Verrucosispora craniellae sp. nov., isolated from a marine sponge in the South China Sea.</title>
        <authorList>
            <person name="Li L."/>
            <person name="Lin H.W."/>
        </authorList>
    </citation>
    <scope>NUCLEOTIDE SEQUENCE [LARGE SCALE GENOMIC DNA]</scope>
    <source>
        <strain evidence="1 2">LHW63014</strain>
    </source>
</reference>
<protein>
    <recommendedName>
        <fullName evidence="3">YCII-related domain-containing protein</fullName>
    </recommendedName>
</protein>
<gene>
    <name evidence="1" type="ORF">D0Q02_28135</name>
</gene>
<evidence type="ECO:0008006" key="3">
    <source>
        <dbReference type="Google" id="ProtNLM"/>
    </source>
</evidence>
<evidence type="ECO:0000313" key="1">
    <source>
        <dbReference type="EMBL" id="RFS43388.1"/>
    </source>
</evidence>
<dbReference type="OrthoDB" id="7375809at2"/>
<dbReference type="EMBL" id="QVFU01000063">
    <property type="protein sequence ID" value="RFS43388.1"/>
    <property type="molecule type" value="Genomic_DNA"/>
</dbReference>
<comment type="caution">
    <text evidence="1">The sequence shown here is derived from an EMBL/GenBank/DDBJ whole genome shotgun (WGS) entry which is preliminary data.</text>
</comment>
<dbReference type="AlphaFoldDB" id="A0A372FRR2"/>
<evidence type="ECO:0000313" key="2">
    <source>
        <dbReference type="Proteomes" id="UP000262621"/>
    </source>
</evidence>
<proteinExistence type="predicted"/>
<dbReference type="Gene3D" id="3.30.70.1060">
    <property type="entry name" value="Dimeric alpha+beta barrel"/>
    <property type="match status" value="1"/>
</dbReference>
<name>A0A372FRR2_9ACTN</name>
<dbReference type="Proteomes" id="UP000262621">
    <property type="component" value="Unassembled WGS sequence"/>
</dbReference>
<organism evidence="1 2">
    <name type="scientific">Micromonospora craniellae</name>
    <dbReference type="NCBI Taxonomy" id="2294034"/>
    <lineage>
        <taxon>Bacteria</taxon>
        <taxon>Bacillati</taxon>
        <taxon>Actinomycetota</taxon>
        <taxon>Actinomycetes</taxon>
        <taxon>Micromonosporales</taxon>
        <taxon>Micromonosporaceae</taxon>
        <taxon>Micromonospora</taxon>
    </lineage>
</organism>
<dbReference type="InterPro" id="IPR011008">
    <property type="entry name" value="Dimeric_a/b-barrel"/>
</dbReference>
<accession>A0A372FRR2</accession>
<keyword evidence="2" id="KW-1185">Reference proteome</keyword>